<protein>
    <submittedName>
        <fullName evidence="7">Carbohydrate kinase</fullName>
    </submittedName>
</protein>
<reference evidence="8" key="1">
    <citation type="submission" date="2021-04" db="EMBL/GenBank/DDBJ databases">
        <title>A novel Synergistetes isolate from a pyrite-forming mixed culture.</title>
        <authorList>
            <person name="Bunk B."/>
            <person name="Sproer C."/>
            <person name="Spring S."/>
            <person name="Pester M."/>
        </authorList>
    </citation>
    <scope>NUCLEOTIDE SEQUENCE [LARGE SCALE GENOMIC DNA]</scope>
    <source>
        <strain evidence="8">J.5.4.2-T.3.5.2</strain>
    </source>
</reference>
<dbReference type="InterPro" id="IPR043129">
    <property type="entry name" value="ATPase_NBD"/>
</dbReference>
<dbReference type="GO" id="GO:0016301">
    <property type="term" value="F:kinase activity"/>
    <property type="evidence" value="ECO:0007669"/>
    <property type="project" value="UniProtKB-KW"/>
</dbReference>
<dbReference type="CDD" id="cd07804">
    <property type="entry name" value="ASKHA_NBD_FGGY_RrXK-like"/>
    <property type="match status" value="1"/>
</dbReference>
<dbReference type="SUPFAM" id="SSF53067">
    <property type="entry name" value="Actin-like ATPase domain"/>
    <property type="match status" value="2"/>
</dbReference>
<evidence type="ECO:0000256" key="1">
    <source>
        <dbReference type="ARBA" id="ARBA00009156"/>
    </source>
</evidence>
<keyword evidence="3 4" id="KW-0418">Kinase</keyword>
<dbReference type="InterPro" id="IPR018485">
    <property type="entry name" value="FGGY_C"/>
</dbReference>
<feature type="domain" description="Carbohydrate kinase FGGY N-terminal" evidence="5">
    <location>
        <begin position="8"/>
        <end position="252"/>
    </location>
</feature>
<evidence type="ECO:0000313" key="8">
    <source>
        <dbReference type="Proteomes" id="UP000671879"/>
    </source>
</evidence>
<keyword evidence="8" id="KW-1185">Reference proteome</keyword>
<dbReference type="PANTHER" id="PTHR43095">
    <property type="entry name" value="SUGAR KINASE"/>
    <property type="match status" value="1"/>
</dbReference>
<dbReference type="Proteomes" id="UP000671879">
    <property type="component" value="Chromosome"/>
</dbReference>
<dbReference type="InterPro" id="IPR018483">
    <property type="entry name" value="Carb_kinase_FGGY_CS"/>
</dbReference>
<dbReference type="AlphaFoldDB" id="A0A9Q7A532"/>
<evidence type="ECO:0000259" key="6">
    <source>
        <dbReference type="Pfam" id="PF02782"/>
    </source>
</evidence>
<proteinExistence type="inferred from homology"/>
<dbReference type="Pfam" id="PF00370">
    <property type="entry name" value="FGGY_N"/>
    <property type="match status" value="1"/>
</dbReference>
<dbReference type="InterPro" id="IPR050406">
    <property type="entry name" value="FGGY_Carb_Kinase"/>
</dbReference>
<comment type="similarity">
    <text evidence="1 4">Belongs to the FGGY kinase family.</text>
</comment>
<dbReference type="GO" id="GO:0016773">
    <property type="term" value="F:phosphotransferase activity, alcohol group as acceptor"/>
    <property type="evidence" value="ECO:0007669"/>
    <property type="project" value="InterPro"/>
</dbReference>
<dbReference type="Gene3D" id="3.30.420.40">
    <property type="match status" value="2"/>
</dbReference>
<evidence type="ECO:0000259" key="5">
    <source>
        <dbReference type="Pfam" id="PF00370"/>
    </source>
</evidence>
<name>A0A9Q7A532_9BACT</name>
<dbReference type="PIRSF" id="PIRSF000538">
    <property type="entry name" value="GlpK"/>
    <property type="match status" value="1"/>
</dbReference>
<feature type="domain" description="Carbohydrate kinase FGGY C-terminal" evidence="6">
    <location>
        <begin position="271"/>
        <end position="456"/>
    </location>
</feature>
<dbReference type="RefSeq" id="WP_274372552.1">
    <property type="nucleotide sequence ID" value="NZ_CP072943.1"/>
</dbReference>
<dbReference type="PROSITE" id="PS00445">
    <property type="entry name" value="FGGY_KINASES_2"/>
    <property type="match status" value="1"/>
</dbReference>
<evidence type="ECO:0000256" key="4">
    <source>
        <dbReference type="RuleBase" id="RU003733"/>
    </source>
</evidence>
<dbReference type="InterPro" id="IPR000577">
    <property type="entry name" value="Carb_kinase_FGGY"/>
</dbReference>
<dbReference type="EMBL" id="CP072943">
    <property type="protein sequence ID" value="QTX31396.1"/>
    <property type="molecule type" value="Genomic_DNA"/>
</dbReference>
<evidence type="ECO:0000256" key="3">
    <source>
        <dbReference type="ARBA" id="ARBA00022777"/>
    </source>
</evidence>
<keyword evidence="2 4" id="KW-0808">Transferase</keyword>
<dbReference type="KEGG" id="aram:KAR29_08380"/>
<dbReference type="InterPro" id="IPR018484">
    <property type="entry name" value="FGGY_N"/>
</dbReference>
<accession>A0A9Q7A532</accession>
<evidence type="ECO:0000256" key="2">
    <source>
        <dbReference type="ARBA" id="ARBA00022679"/>
    </source>
</evidence>
<dbReference type="Pfam" id="PF02782">
    <property type="entry name" value="FGGY_C"/>
    <property type="match status" value="1"/>
</dbReference>
<gene>
    <name evidence="7" type="ORF">KAR29_08380</name>
</gene>
<organism evidence="7 8">
    <name type="scientific">Aminithiophilus ramosus</name>
    <dbReference type="NCBI Taxonomy" id="3029084"/>
    <lineage>
        <taxon>Bacteria</taxon>
        <taxon>Thermotogati</taxon>
        <taxon>Synergistota</taxon>
        <taxon>Synergistia</taxon>
        <taxon>Synergistales</taxon>
        <taxon>Aminithiophilaceae</taxon>
        <taxon>Aminithiophilus</taxon>
    </lineage>
</organism>
<sequence>MSEAVKKIVLGIDIGTTGTKCTFYDLGGFPVAGAYREYAMIHPREGWVEEDPSDWWRAVVDNVKSVIASGDVEARAVAAVGVSCTNSFIPVDREGRHLHNAILQLDQRAAGEVEWIEEHIGAERVYAVTGNRIARGTFSLPTLRWYLNNRPDIMERTYKFLVPSGFIICKLTGEFSINTSRMGFTLLSDIRSGTWDEALARDAAIPVEMLPRPYRAHEIVGGVTKAAAALTGLIEGTPVVAGAMDTVAAAVGAGAVEAGDAFLAMGTCGRLCHTTDRPLFDDRLMNCRHAIEGQWLNVEATNGAGVSLRWFRDLFGGVLEERARRSGRSLYEAIDDEAGKSLPGAGGLIYLPYLSGERCPIWDPDARGVFFGLHLGSSYGDMVRAIMEGVAFSIRQGMEIVLGAGSRSSNYLSLGGGIANSPVWSQVFADVLERPIVRLKVNETETLGDAILAAYGVGLIDSPREMARSAAEGGAVLSPRKEYVACYRDSFALYCRLYEDLKGDFKVLQRLKEQRGGAR</sequence>
<evidence type="ECO:0000313" key="7">
    <source>
        <dbReference type="EMBL" id="QTX31396.1"/>
    </source>
</evidence>
<dbReference type="GO" id="GO:0005975">
    <property type="term" value="P:carbohydrate metabolic process"/>
    <property type="evidence" value="ECO:0007669"/>
    <property type="project" value="InterPro"/>
</dbReference>